<evidence type="ECO:0000313" key="1">
    <source>
        <dbReference type="EMBL" id="NRQ42205.1"/>
    </source>
</evidence>
<dbReference type="GO" id="GO:0016740">
    <property type="term" value="F:transferase activity"/>
    <property type="evidence" value="ECO:0007669"/>
    <property type="project" value="UniProtKB-KW"/>
</dbReference>
<dbReference type="AlphaFoldDB" id="A0A7Y5APM3"/>
<comment type="caution">
    <text evidence="1">The sequence shown here is derived from an EMBL/GenBank/DDBJ whole genome shotgun (WGS) entry which is preliminary data.</text>
</comment>
<dbReference type="EMBL" id="JABSOD010000005">
    <property type="protein sequence ID" value="NRQ42205.1"/>
    <property type="molecule type" value="Genomic_DNA"/>
</dbReference>
<keyword evidence="2" id="KW-1185">Reference proteome</keyword>
<dbReference type="RefSeq" id="WP_173500449.1">
    <property type="nucleotide sequence ID" value="NZ_JABSOD010000005.1"/>
</dbReference>
<keyword evidence="1" id="KW-0808">Transferase</keyword>
<reference evidence="1 2" key="1">
    <citation type="submission" date="2020-06" db="EMBL/GenBank/DDBJ databases">
        <title>Rheinheimera sp. nov., a marine bacterium isolated from coastal.</title>
        <authorList>
            <person name="Yu Q."/>
            <person name="Qi Y."/>
            <person name="Pu J."/>
        </authorList>
    </citation>
    <scope>NUCLEOTIDE SEQUENCE [LARGE SCALE GENOMIC DNA]</scope>
    <source>
        <strain evidence="1 2">YQF-2</strain>
    </source>
</reference>
<dbReference type="InterPro" id="IPR005262">
    <property type="entry name" value="MJ1255-like"/>
</dbReference>
<dbReference type="Proteomes" id="UP000523161">
    <property type="component" value="Unassembled WGS sequence"/>
</dbReference>
<dbReference type="SUPFAM" id="SSF53756">
    <property type="entry name" value="UDP-Glycosyltransferase/glycogen phosphorylase"/>
    <property type="match status" value="1"/>
</dbReference>
<sequence>MKILYGVQATGNGHISRARAMGKYLTKAGVQVDYLFSGRPADQLFDMQQFGNYQLKRGLTFVTQNGKVNYWQSFWQAQIRTLQQDIKALDLSSYDLVLTDFEPVTAQAAKQQNKASFAIGHQYAFLHDIPMEHANLMSKLVFKHFAPAQYQLGLHWHHFNQPILPPIIDEAEHNAAVEANKVLVYLPFEDQQQVIAMLTPLSQYRFYLYGPGLSKAKLGHIHTHPPALQAFKADLASCSHVLSNAGFELISEALQLQKQIMVKPLHGQMEQESNALALQQLQLASRSNSLSTKIVANWLNTPANLNTVQYPNVASAICDWLLQDTPDSIAALSKSLWT</sequence>
<proteinExistence type="predicted"/>
<evidence type="ECO:0000313" key="2">
    <source>
        <dbReference type="Proteomes" id="UP000523161"/>
    </source>
</evidence>
<gene>
    <name evidence="1" type="ORF">HRH59_06440</name>
</gene>
<dbReference type="Pfam" id="PF13528">
    <property type="entry name" value="Glyco_trans_1_3"/>
    <property type="match status" value="1"/>
</dbReference>
<organism evidence="1 2">
    <name type="scientific">Rheinheimera lutimaris</name>
    <dbReference type="NCBI Taxonomy" id="2740584"/>
    <lineage>
        <taxon>Bacteria</taxon>
        <taxon>Pseudomonadati</taxon>
        <taxon>Pseudomonadota</taxon>
        <taxon>Gammaproteobacteria</taxon>
        <taxon>Chromatiales</taxon>
        <taxon>Chromatiaceae</taxon>
        <taxon>Rheinheimera</taxon>
    </lineage>
</organism>
<dbReference type="NCBIfam" id="TIGR00661">
    <property type="entry name" value="MJ1255"/>
    <property type="match status" value="1"/>
</dbReference>
<protein>
    <submittedName>
        <fullName evidence="1">Glycosyltransferase</fullName>
    </submittedName>
</protein>
<name>A0A7Y5APM3_9GAMM</name>
<accession>A0A7Y5APM3</accession>